<dbReference type="SUPFAM" id="SSF53474">
    <property type="entry name" value="alpha/beta-Hydrolases"/>
    <property type="match status" value="1"/>
</dbReference>
<comment type="similarity">
    <text evidence="1 5">Belongs to the peptidase S10 family.</text>
</comment>
<dbReference type="EC" id="3.4.16.-" evidence="5"/>
<dbReference type="GO" id="GO:0031647">
    <property type="term" value="P:regulation of protein stability"/>
    <property type="evidence" value="ECO:0007669"/>
    <property type="project" value="UniProtKB-ARBA"/>
</dbReference>
<name>A0A5J4NZH9_9TREM</name>
<accession>A0A5J4NZH9</accession>
<dbReference type="Pfam" id="PF00450">
    <property type="entry name" value="Peptidase_S10"/>
    <property type="match status" value="1"/>
</dbReference>
<dbReference type="GO" id="GO:0004185">
    <property type="term" value="F:serine-type carboxypeptidase activity"/>
    <property type="evidence" value="ECO:0007669"/>
    <property type="project" value="UniProtKB-UniRule"/>
</dbReference>
<dbReference type="Proteomes" id="UP000324629">
    <property type="component" value="Unassembled WGS sequence"/>
</dbReference>
<keyword evidence="2 5" id="KW-0121">Carboxypeptidase</keyword>
<dbReference type="PROSITE" id="PS00560">
    <property type="entry name" value="CARBOXYPEPT_SER_HIS"/>
    <property type="match status" value="1"/>
</dbReference>
<feature type="signal peptide" evidence="5">
    <location>
        <begin position="1"/>
        <end position="16"/>
    </location>
</feature>
<evidence type="ECO:0000313" key="7">
    <source>
        <dbReference type="Proteomes" id="UP000324629"/>
    </source>
</evidence>
<dbReference type="PROSITE" id="PS00131">
    <property type="entry name" value="CARBOXYPEPT_SER_SER"/>
    <property type="match status" value="1"/>
</dbReference>
<dbReference type="InterPro" id="IPR001563">
    <property type="entry name" value="Peptidase_S10"/>
</dbReference>
<dbReference type="InterPro" id="IPR029058">
    <property type="entry name" value="AB_hydrolase_fold"/>
</dbReference>
<keyword evidence="4 5" id="KW-0378">Hydrolase</keyword>
<dbReference type="GO" id="GO:0006508">
    <property type="term" value="P:proteolysis"/>
    <property type="evidence" value="ECO:0007669"/>
    <property type="project" value="UniProtKB-KW"/>
</dbReference>
<sequence length="508" mass="57145">MYVLHLVLLLLSVAQGERHRWYHAYFPRFFASGPSAPTDERVAALPGLTVQPNYALYSGYLHGTSNNVQLHYWFVEAENRPNKAPLVLWLNGGPGCSSLEGLLQENGPFKVIPGPTLKYNPYSWNKVANMLYLESPAGVGFSYAQDGTIATDDDLTAQNNYNALLHFLEKFPNFEGRDFFIAGESYAGIYVPTLAVQLLRNGSPLKLKGLFVGNPLTNRDINVNSALYFLNYYGLTDESAWNTALRECCGDECVRKCTFTDNTSSKCTKAITYLKRVINSGLNLYNIYESCAEGATEAADGIYSHYFEFRPSVSHKFSRPKQLNKTEKVLPCIDDTVIRAYLNQPQVRSALHIPPEVHDEWELCSADVNKQYRHSYADTSDLYLELLHANVSVALYSGDVDLVCNHLGTEWFLDDLQVQADKPNLTRWLFVDEDKTRQVGGWKKEWKLNGAVLRFVTVRGSGHMVPQDKPLQAFNLFADFLKDNTSGSGLSKIVLCLSSLLFIHQLLN</sequence>
<evidence type="ECO:0000256" key="4">
    <source>
        <dbReference type="ARBA" id="ARBA00022801"/>
    </source>
</evidence>
<keyword evidence="7" id="KW-1185">Reference proteome</keyword>
<dbReference type="GO" id="GO:1904715">
    <property type="term" value="P:negative regulation of chaperone-mediated autophagy"/>
    <property type="evidence" value="ECO:0007669"/>
    <property type="project" value="UniProtKB-ARBA"/>
</dbReference>
<feature type="chain" id="PRO_5023962588" description="Carboxypeptidase" evidence="5">
    <location>
        <begin position="17"/>
        <end position="508"/>
    </location>
</feature>
<keyword evidence="3 5" id="KW-0645">Protease</keyword>
<dbReference type="InterPro" id="IPR018202">
    <property type="entry name" value="Ser_caboxypep_ser_AS"/>
</dbReference>
<protein>
    <recommendedName>
        <fullName evidence="5">Carboxypeptidase</fullName>
        <ecNumber evidence="5">3.4.16.-</ecNumber>
    </recommendedName>
</protein>
<evidence type="ECO:0000313" key="6">
    <source>
        <dbReference type="EMBL" id="KAA3680692.1"/>
    </source>
</evidence>
<organism evidence="6 7">
    <name type="scientific">Paragonimus westermani</name>
    <dbReference type="NCBI Taxonomy" id="34504"/>
    <lineage>
        <taxon>Eukaryota</taxon>
        <taxon>Metazoa</taxon>
        <taxon>Spiralia</taxon>
        <taxon>Lophotrochozoa</taxon>
        <taxon>Platyhelminthes</taxon>
        <taxon>Trematoda</taxon>
        <taxon>Digenea</taxon>
        <taxon>Plagiorchiida</taxon>
        <taxon>Troglotremata</taxon>
        <taxon>Troglotrematidae</taxon>
        <taxon>Paragonimus</taxon>
    </lineage>
</organism>
<evidence type="ECO:0000256" key="5">
    <source>
        <dbReference type="RuleBase" id="RU361156"/>
    </source>
</evidence>
<dbReference type="Gene3D" id="3.40.50.1820">
    <property type="entry name" value="alpha/beta hydrolase"/>
    <property type="match status" value="1"/>
</dbReference>
<dbReference type="PANTHER" id="PTHR11802:SF201">
    <property type="entry name" value="CARBOXYPEPTIDASE"/>
    <property type="match status" value="1"/>
</dbReference>
<reference evidence="6 7" key="1">
    <citation type="journal article" date="2019" name="Gigascience">
        <title>Whole-genome sequence of the oriental lung fluke Paragonimus westermani.</title>
        <authorList>
            <person name="Oey H."/>
            <person name="Zakrzewski M."/>
            <person name="Narain K."/>
            <person name="Devi K.R."/>
            <person name="Agatsuma T."/>
            <person name="Nawaratna S."/>
            <person name="Gobert G.N."/>
            <person name="Jones M.K."/>
            <person name="Ragan M.A."/>
            <person name="McManus D.P."/>
            <person name="Krause L."/>
        </authorList>
    </citation>
    <scope>NUCLEOTIDE SEQUENCE [LARGE SCALE GENOMIC DNA]</scope>
    <source>
        <strain evidence="6 7">IND2009</strain>
    </source>
</reference>
<dbReference type="PANTHER" id="PTHR11802">
    <property type="entry name" value="SERINE PROTEASE FAMILY S10 SERINE CARBOXYPEPTIDASE"/>
    <property type="match status" value="1"/>
</dbReference>
<evidence type="ECO:0000256" key="3">
    <source>
        <dbReference type="ARBA" id="ARBA00022670"/>
    </source>
</evidence>
<dbReference type="PRINTS" id="PR00724">
    <property type="entry name" value="CRBOXYPTASEC"/>
</dbReference>
<dbReference type="EMBL" id="QNGE01000377">
    <property type="protein sequence ID" value="KAA3680692.1"/>
    <property type="molecule type" value="Genomic_DNA"/>
</dbReference>
<comment type="caution">
    <text evidence="6">The sequence shown here is derived from an EMBL/GenBank/DDBJ whole genome shotgun (WGS) entry which is preliminary data.</text>
</comment>
<evidence type="ECO:0000256" key="2">
    <source>
        <dbReference type="ARBA" id="ARBA00022645"/>
    </source>
</evidence>
<evidence type="ECO:0000256" key="1">
    <source>
        <dbReference type="ARBA" id="ARBA00009431"/>
    </source>
</evidence>
<dbReference type="FunFam" id="3.40.50.1820:FF:000335">
    <property type="entry name" value="Carboxypeptidase"/>
    <property type="match status" value="1"/>
</dbReference>
<dbReference type="InterPro" id="IPR033124">
    <property type="entry name" value="Ser_caboxypep_his_AS"/>
</dbReference>
<dbReference type="AlphaFoldDB" id="A0A5J4NZH9"/>
<proteinExistence type="inferred from homology"/>
<keyword evidence="5" id="KW-0732">Signal</keyword>
<gene>
    <name evidence="6" type="ORF">DEA37_0006620</name>
</gene>